<evidence type="ECO:0000313" key="8">
    <source>
        <dbReference type="EMBL" id="CAH9114743.1"/>
    </source>
</evidence>
<gene>
    <name evidence="8" type="ORF">CEURO_LOCUS20510</name>
</gene>
<evidence type="ECO:0000256" key="4">
    <source>
        <dbReference type="PROSITE-ProRule" id="PRU01343"/>
    </source>
</evidence>
<feature type="domain" description="GRF-type" evidence="7">
    <location>
        <begin position="43"/>
        <end position="88"/>
    </location>
</feature>
<reference evidence="8" key="1">
    <citation type="submission" date="2022-07" db="EMBL/GenBank/DDBJ databases">
        <authorList>
            <person name="Macas J."/>
            <person name="Novak P."/>
            <person name="Neumann P."/>
        </authorList>
    </citation>
    <scope>NUCLEOTIDE SEQUENCE</scope>
</reference>
<feature type="transmembrane region" description="Helical" evidence="6">
    <location>
        <begin position="166"/>
        <end position="183"/>
    </location>
</feature>
<keyword evidence="1" id="KW-0479">Metal-binding</keyword>
<keyword evidence="3" id="KW-0862">Zinc</keyword>
<dbReference type="Pfam" id="PF06839">
    <property type="entry name" value="Zn_ribbon_GRF"/>
    <property type="match status" value="1"/>
</dbReference>
<dbReference type="OrthoDB" id="1291185at2759"/>
<keyword evidence="6" id="KW-0472">Membrane</keyword>
<evidence type="ECO:0000256" key="5">
    <source>
        <dbReference type="SAM" id="MobiDB-lite"/>
    </source>
</evidence>
<evidence type="ECO:0000256" key="6">
    <source>
        <dbReference type="SAM" id="Phobius"/>
    </source>
</evidence>
<keyword evidence="2 4" id="KW-0863">Zinc-finger</keyword>
<dbReference type="PANTHER" id="PTHR33248">
    <property type="entry name" value="ZINC ION-BINDING PROTEIN"/>
    <property type="match status" value="1"/>
</dbReference>
<dbReference type="InterPro" id="IPR010666">
    <property type="entry name" value="Znf_GRF"/>
</dbReference>
<keyword evidence="9" id="KW-1185">Reference proteome</keyword>
<evidence type="ECO:0000259" key="7">
    <source>
        <dbReference type="PROSITE" id="PS51999"/>
    </source>
</evidence>
<dbReference type="AlphaFoldDB" id="A0A9P0ZW68"/>
<organism evidence="8 9">
    <name type="scientific">Cuscuta europaea</name>
    <name type="common">European dodder</name>
    <dbReference type="NCBI Taxonomy" id="41803"/>
    <lineage>
        <taxon>Eukaryota</taxon>
        <taxon>Viridiplantae</taxon>
        <taxon>Streptophyta</taxon>
        <taxon>Embryophyta</taxon>
        <taxon>Tracheophyta</taxon>
        <taxon>Spermatophyta</taxon>
        <taxon>Magnoliopsida</taxon>
        <taxon>eudicotyledons</taxon>
        <taxon>Gunneridae</taxon>
        <taxon>Pentapetalae</taxon>
        <taxon>asterids</taxon>
        <taxon>lamiids</taxon>
        <taxon>Solanales</taxon>
        <taxon>Convolvulaceae</taxon>
        <taxon>Cuscuteae</taxon>
        <taxon>Cuscuta</taxon>
        <taxon>Cuscuta subgen. Cuscuta</taxon>
    </lineage>
</organism>
<evidence type="ECO:0000256" key="1">
    <source>
        <dbReference type="ARBA" id="ARBA00022723"/>
    </source>
</evidence>
<evidence type="ECO:0000256" key="3">
    <source>
        <dbReference type="ARBA" id="ARBA00022833"/>
    </source>
</evidence>
<dbReference type="Proteomes" id="UP001152484">
    <property type="component" value="Unassembled WGS sequence"/>
</dbReference>
<proteinExistence type="predicted"/>
<dbReference type="GO" id="GO:0008270">
    <property type="term" value="F:zinc ion binding"/>
    <property type="evidence" value="ECO:0007669"/>
    <property type="project" value="UniProtKB-KW"/>
</dbReference>
<feature type="region of interest" description="Disordered" evidence="5">
    <location>
        <begin position="1"/>
        <end position="26"/>
    </location>
</feature>
<protein>
    <recommendedName>
        <fullName evidence="7">GRF-type domain-containing protein</fullName>
    </recommendedName>
</protein>
<evidence type="ECO:0000256" key="2">
    <source>
        <dbReference type="ARBA" id="ARBA00022771"/>
    </source>
</evidence>
<keyword evidence="6" id="KW-1133">Transmembrane helix</keyword>
<evidence type="ECO:0000313" key="9">
    <source>
        <dbReference type="Proteomes" id="UP001152484"/>
    </source>
</evidence>
<comment type="caution">
    <text evidence="8">The sequence shown here is derived from an EMBL/GenBank/DDBJ whole genome shotgun (WGS) entry which is preliminary data.</text>
</comment>
<sequence>MGDGGSRSRWTGEEKSSSFSVESVKKRSNLESGTPTRFTYCKCRNMNGMVTEARLWTSWTDKNPGRRFYGCPYYKKEGCGFFQWHDEQFTNRAKDVINQLKWENKRLRGALCHPNGKGGGVFDDTVGLEFDTESCQFENSDQRLQYDSTNNVEVINLERERKTMRNYLVVLFLCVLVALICMLT</sequence>
<name>A0A9P0ZW68_CUSEU</name>
<dbReference type="EMBL" id="CAMAPE010000065">
    <property type="protein sequence ID" value="CAH9114743.1"/>
    <property type="molecule type" value="Genomic_DNA"/>
</dbReference>
<accession>A0A9P0ZW68</accession>
<keyword evidence="6" id="KW-0812">Transmembrane</keyword>
<dbReference type="PROSITE" id="PS51999">
    <property type="entry name" value="ZF_GRF"/>
    <property type="match status" value="1"/>
</dbReference>